<name>A0A1I3LYH5_9RHOB</name>
<feature type="transmembrane region" description="Helical" evidence="1">
    <location>
        <begin position="12"/>
        <end position="32"/>
    </location>
</feature>
<reference evidence="2 3" key="1">
    <citation type="submission" date="2016-10" db="EMBL/GenBank/DDBJ databases">
        <authorList>
            <person name="de Groot N.N."/>
        </authorList>
    </citation>
    <scope>NUCLEOTIDE SEQUENCE [LARGE SCALE GENOMIC DNA]</scope>
    <source>
        <strain evidence="2 3">CGMCC 1.11030</strain>
    </source>
</reference>
<evidence type="ECO:0000256" key="1">
    <source>
        <dbReference type="SAM" id="Phobius"/>
    </source>
</evidence>
<sequence>MHTAFSALGAALSLWVVLGPALALMLALLRLAGLRSALLSGLAAWLLAFPGLSLLGGALANGGFAWPGIATEVVGWAVVLIVPVTLGAIWTAACVAVAWRRRLRVARRGLAPGGDAS</sequence>
<keyword evidence="1" id="KW-1133">Transmembrane helix</keyword>
<dbReference type="Proteomes" id="UP000199377">
    <property type="component" value="Unassembled WGS sequence"/>
</dbReference>
<keyword evidence="1" id="KW-0812">Transmembrane</keyword>
<dbReference type="EMBL" id="FOQH01000010">
    <property type="protein sequence ID" value="SFI89829.1"/>
    <property type="molecule type" value="Genomic_DNA"/>
</dbReference>
<evidence type="ECO:0000313" key="3">
    <source>
        <dbReference type="Proteomes" id="UP000199377"/>
    </source>
</evidence>
<organism evidence="2 3">
    <name type="scientific">Albimonas pacifica</name>
    <dbReference type="NCBI Taxonomy" id="1114924"/>
    <lineage>
        <taxon>Bacteria</taxon>
        <taxon>Pseudomonadati</taxon>
        <taxon>Pseudomonadota</taxon>
        <taxon>Alphaproteobacteria</taxon>
        <taxon>Rhodobacterales</taxon>
        <taxon>Paracoccaceae</taxon>
        <taxon>Albimonas</taxon>
    </lineage>
</organism>
<dbReference type="AlphaFoldDB" id="A0A1I3LYH5"/>
<keyword evidence="3" id="KW-1185">Reference proteome</keyword>
<gene>
    <name evidence="2" type="ORF">SAMN05216258_110234</name>
</gene>
<dbReference type="RefSeq" id="WP_092863626.1">
    <property type="nucleotide sequence ID" value="NZ_FOQH01000010.1"/>
</dbReference>
<accession>A0A1I3LYH5</accession>
<keyword evidence="1" id="KW-0472">Membrane</keyword>
<feature type="transmembrane region" description="Helical" evidence="1">
    <location>
        <begin position="73"/>
        <end position="99"/>
    </location>
</feature>
<protein>
    <submittedName>
        <fullName evidence="2">Uncharacterized protein</fullName>
    </submittedName>
</protein>
<feature type="transmembrane region" description="Helical" evidence="1">
    <location>
        <begin position="44"/>
        <end position="67"/>
    </location>
</feature>
<evidence type="ECO:0000313" key="2">
    <source>
        <dbReference type="EMBL" id="SFI89829.1"/>
    </source>
</evidence>
<proteinExistence type="predicted"/>